<dbReference type="Proteomes" id="UP000279594">
    <property type="component" value="Chromosome"/>
</dbReference>
<evidence type="ECO:0000313" key="2">
    <source>
        <dbReference type="Proteomes" id="UP000279594"/>
    </source>
</evidence>
<dbReference type="RefSeq" id="WP_121669698.1">
    <property type="nucleotide sequence ID" value="NZ_CP033019.1"/>
</dbReference>
<gene>
    <name evidence="1" type="ORF">D9M09_14635</name>
</gene>
<evidence type="ECO:0000313" key="1">
    <source>
        <dbReference type="EMBL" id="AYM76896.1"/>
    </source>
</evidence>
<keyword evidence="2" id="KW-1185">Reference proteome</keyword>
<proteinExistence type="predicted"/>
<protein>
    <submittedName>
        <fullName evidence="1">Uncharacterized protein</fullName>
    </submittedName>
</protein>
<organism evidence="1 2">
    <name type="scientific">Janthinobacterium agaricidamnosum</name>
    <dbReference type="NCBI Taxonomy" id="55508"/>
    <lineage>
        <taxon>Bacteria</taxon>
        <taxon>Pseudomonadati</taxon>
        <taxon>Pseudomonadota</taxon>
        <taxon>Betaproteobacteria</taxon>
        <taxon>Burkholderiales</taxon>
        <taxon>Oxalobacteraceae</taxon>
        <taxon>Janthinobacterium</taxon>
    </lineage>
</organism>
<sequence>MKPDTYMQLGDMQLSRFEVPESIGFGGEQALAVHELTGGRRVVDAMGRQDRPLEWSGLFIGENASERARYLNALRIAGKQVNVSWAEFAYKVVIRSALLDYRRAYEIPYTISCTVIEDLTIPVSELTALSIDTAISDDMDAANALGDQIGDGTLSTMLGTLNSAIKSVSSFAGAAQSTITSVLGPVLAVQSHVSALIAATGNTISNISTVGGVLPNNPIATQAAKLSRQVVGFTQLPLLLNLQSTVGRMGANLGAVSGAGTSITTAGGNLFAMASKAYGDASKWVGIARANKISDPALTGVQTIVVPRVPGDTGGINAG</sequence>
<accession>A0A3G2EBH1</accession>
<reference evidence="1 2" key="1">
    <citation type="submission" date="2018-10" db="EMBL/GenBank/DDBJ databases">
        <title>Effects of UV and annual dynamics of microbial communities in freshwater RAS systems.</title>
        <authorList>
            <person name="Bekkelund A.K."/>
            <person name="Hansen B.R."/>
            <person name="Stokken H."/>
            <person name="Eriksen B.F."/>
            <person name="Kashulin N.A."/>
        </authorList>
    </citation>
    <scope>NUCLEOTIDE SEQUENCE [LARGE SCALE GENOMIC DNA]</scope>
    <source>
        <strain evidence="1 2">BHSEK</strain>
    </source>
</reference>
<dbReference type="EMBL" id="CP033019">
    <property type="protein sequence ID" value="AYM76896.1"/>
    <property type="molecule type" value="Genomic_DNA"/>
</dbReference>
<dbReference type="AlphaFoldDB" id="A0A3G2EBH1"/>
<name>A0A3G2EBH1_9BURK</name>